<dbReference type="AlphaFoldDB" id="A0A1H9R7X2"/>
<keyword evidence="2" id="KW-0804">Transcription</keyword>
<evidence type="ECO:0000313" key="5">
    <source>
        <dbReference type="Proteomes" id="UP000199114"/>
    </source>
</evidence>
<feature type="domain" description="HTH deoR-type" evidence="3">
    <location>
        <begin position="32"/>
        <end position="75"/>
    </location>
</feature>
<dbReference type="InterPro" id="IPR036388">
    <property type="entry name" value="WH-like_DNA-bd_sf"/>
</dbReference>
<dbReference type="STRING" id="1186196.SAMN04489841_4303"/>
<dbReference type="GO" id="GO:0003700">
    <property type="term" value="F:DNA-binding transcription factor activity"/>
    <property type="evidence" value="ECO:0007669"/>
    <property type="project" value="InterPro"/>
</dbReference>
<protein>
    <submittedName>
        <fullName evidence="4">DeoR-like helix-turn-helix domain-containing protein</fullName>
    </submittedName>
</protein>
<dbReference type="InterPro" id="IPR036390">
    <property type="entry name" value="WH_DNA-bd_sf"/>
</dbReference>
<keyword evidence="5" id="KW-1185">Reference proteome</keyword>
<sequence>MLVYLFGSTMYSQASMAGDERSGPFEEQYSDDDLLEFVAANEVVTTREVAEHFDYHLQTARRRLKSIEEDGRVNKKDVGKRFVWWLPQG</sequence>
<name>A0A1H9R7X2_9EURY</name>
<accession>A0A1H9R7X2</accession>
<organism evidence="4 5">
    <name type="scientific">Natrinema salaciae</name>
    <dbReference type="NCBI Taxonomy" id="1186196"/>
    <lineage>
        <taxon>Archaea</taxon>
        <taxon>Methanobacteriati</taxon>
        <taxon>Methanobacteriota</taxon>
        <taxon>Stenosarchaea group</taxon>
        <taxon>Halobacteria</taxon>
        <taxon>Halobacteriales</taxon>
        <taxon>Natrialbaceae</taxon>
        <taxon>Natrinema</taxon>
    </lineage>
</organism>
<proteinExistence type="predicted"/>
<reference evidence="5" key="1">
    <citation type="submission" date="2016-10" db="EMBL/GenBank/DDBJ databases">
        <authorList>
            <person name="Varghese N."/>
            <person name="Submissions S."/>
        </authorList>
    </citation>
    <scope>NUCLEOTIDE SEQUENCE [LARGE SCALE GENOMIC DNA]</scope>
    <source>
        <strain evidence="5">DSM 25055</strain>
    </source>
</reference>
<dbReference type="SUPFAM" id="SSF46785">
    <property type="entry name" value="Winged helix' DNA-binding domain"/>
    <property type="match status" value="1"/>
</dbReference>
<evidence type="ECO:0000256" key="1">
    <source>
        <dbReference type="ARBA" id="ARBA00023015"/>
    </source>
</evidence>
<evidence type="ECO:0000259" key="3">
    <source>
        <dbReference type="Pfam" id="PF08220"/>
    </source>
</evidence>
<dbReference type="Proteomes" id="UP000199114">
    <property type="component" value="Unassembled WGS sequence"/>
</dbReference>
<dbReference type="Gene3D" id="1.10.10.10">
    <property type="entry name" value="Winged helix-like DNA-binding domain superfamily/Winged helix DNA-binding domain"/>
    <property type="match status" value="1"/>
</dbReference>
<dbReference type="InterPro" id="IPR001034">
    <property type="entry name" value="DeoR_HTH"/>
</dbReference>
<gene>
    <name evidence="4" type="ORF">SAMN04489841_4303</name>
</gene>
<evidence type="ECO:0000313" key="4">
    <source>
        <dbReference type="EMBL" id="SER68635.1"/>
    </source>
</evidence>
<dbReference type="EMBL" id="FOFD01000007">
    <property type="protein sequence ID" value="SER68635.1"/>
    <property type="molecule type" value="Genomic_DNA"/>
</dbReference>
<dbReference type="Pfam" id="PF08220">
    <property type="entry name" value="HTH_DeoR"/>
    <property type="match status" value="1"/>
</dbReference>
<keyword evidence="1" id="KW-0805">Transcription regulation</keyword>
<evidence type="ECO:0000256" key="2">
    <source>
        <dbReference type="ARBA" id="ARBA00023163"/>
    </source>
</evidence>